<organism evidence="1 2">
    <name type="scientific">Micrococcus lylae</name>
    <dbReference type="NCBI Taxonomy" id="1273"/>
    <lineage>
        <taxon>Bacteria</taxon>
        <taxon>Bacillati</taxon>
        <taxon>Actinomycetota</taxon>
        <taxon>Actinomycetes</taxon>
        <taxon>Micrococcales</taxon>
        <taxon>Micrococcaceae</taxon>
        <taxon>Micrococcus</taxon>
    </lineage>
</organism>
<evidence type="ECO:0000313" key="1">
    <source>
        <dbReference type="EMBL" id="SJN35152.1"/>
    </source>
</evidence>
<dbReference type="AlphaFoldDB" id="A0A1R4JT65"/>
<protein>
    <recommendedName>
        <fullName evidence="3">DUF559 domain-containing protein</fullName>
    </recommendedName>
</protein>
<name>A0A1R4JT65_9MICC</name>
<proteinExistence type="predicted"/>
<evidence type="ECO:0000313" key="2">
    <source>
        <dbReference type="Proteomes" id="UP000196230"/>
    </source>
</evidence>
<gene>
    <name evidence="1" type="ORF">FM125_10465</name>
</gene>
<sequence>MGSFPRPLDDGLPTIITSRDVRASGLSPERLRAQDLEHLDHGIYLRRDATLRSWQSLGLPEPGHRTLPDFLAALLTLHPSGVLSHETAAHLHGIPMPHAPWLHRDPSGYRTSDLPPVHITVPKGTKRIRRSGVVDHRRKLDARHVTEVHGLRVTTLERTWLDLCALGYPWLLDDLVAAGDYLVKHPWHPGGRLPPLSTVEQIRQAVDQVGQFKGKRLAKDALELVRVGADAPPETKLRLALLRAGLPEPELQCPIDPDDEDSPETDLGYEDCRLAMQYEGAGHRTAEQQTRDVRRDRYAAERGWRTLKANVDDQREGFRSFIRQVRRHRDSWGKT</sequence>
<dbReference type="Proteomes" id="UP000196230">
    <property type="component" value="Unassembled WGS sequence"/>
</dbReference>
<accession>A0A1R4JT65</accession>
<evidence type="ECO:0008006" key="3">
    <source>
        <dbReference type="Google" id="ProtNLM"/>
    </source>
</evidence>
<dbReference type="EMBL" id="FUKP01000067">
    <property type="protein sequence ID" value="SJN35152.1"/>
    <property type="molecule type" value="Genomic_DNA"/>
</dbReference>
<dbReference type="RefSeq" id="WP_087134549.1">
    <property type="nucleotide sequence ID" value="NZ_FUKP01000067.1"/>
</dbReference>
<reference evidence="1 2" key="1">
    <citation type="submission" date="2017-02" db="EMBL/GenBank/DDBJ databases">
        <authorList>
            <person name="Peterson S.W."/>
        </authorList>
    </citation>
    <scope>NUCLEOTIDE SEQUENCE [LARGE SCALE GENOMIC DNA]</scope>
    <source>
        <strain evidence="1 2">2B3F</strain>
    </source>
</reference>